<evidence type="ECO:0000313" key="2">
    <source>
        <dbReference type="Proteomes" id="UP000593561"/>
    </source>
</evidence>
<dbReference type="Proteomes" id="UP000593561">
    <property type="component" value="Unassembled WGS sequence"/>
</dbReference>
<accession>A0A7J8RGF6</accession>
<proteinExistence type="predicted"/>
<protein>
    <submittedName>
        <fullName evidence="1">Uncharacterized protein</fullName>
    </submittedName>
</protein>
<sequence>MGGVKETLEVVEGCADELDLMRVQLRDYATKALSGNWDVLKEALNTTIGEQIEKLTKGNDVFEASIIPLKEETKAMMVKVEELKGELVMCRADIGKEMLTSVPKKHKIDVPKSKEFRGMRFGRDVDNFFLGNGTILSCDRHQR</sequence>
<dbReference type="AlphaFoldDB" id="A0A7J8RGF6"/>
<gene>
    <name evidence="1" type="ORF">Godav_013233</name>
</gene>
<organism evidence="1 2">
    <name type="scientific">Gossypium davidsonii</name>
    <name type="common">Davidson's cotton</name>
    <name type="synonym">Gossypium klotzschianum subsp. davidsonii</name>
    <dbReference type="NCBI Taxonomy" id="34287"/>
    <lineage>
        <taxon>Eukaryota</taxon>
        <taxon>Viridiplantae</taxon>
        <taxon>Streptophyta</taxon>
        <taxon>Embryophyta</taxon>
        <taxon>Tracheophyta</taxon>
        <taxon>Spermatophyta</taxon>
        <taxon>Magnoliopsida</taxon>
        <taxon>eudicotyledons</taxon>
        <taxon>Gunneridae</taxon>
        <taxon>Pentapetalae</taxon>
        <taxon>rosids</taxon>
        <taxon>malvids</taxon>
        <taxon>Malvales</taxon>
        <taxon>Malvaceae</taxon>
        <taxon>Malvoideae</taxon>
        <taxon>Gossypium</taxon>
    </lineage>
</organism>
<name>A0A7J8RGF6_GOSDV</name>
<comment type="caution">
    <text evidence="1">The sequence shown here is derived from an EMBL/GenBank/DDBJ whole genome shotgun (WGS) entry which is preliminary data.</text>
</comment>
<reference evidence="1 2" key="1">
    <citation type="journal article" date="2019" name="Genome Biol. Evol.">
        <title>Insights into the evolution of the New World diploid cottons (Gossypium, subgenus Houzingenia) based on genome sequencing.</title>
        <authorList>
            <person name="Grover C.E."/>
            <person name="Arick M.A. 2nd"/>
            <person name="Thrash A."/>
            <person name="Conover J.L."/>
            <person name="Sanders W.S."/>
            <person name="Peterson D.G."/>
            <person name="Frelichowski J.E."/>
            <person name="Scheffler J.A."/>
            <person name="Scheffler B.E."/>
            <person name="Wendel J.F."/>
        </authorList>
    </citation>
    <scope>NUCLEOTIDE SEQUENCE [LARGE SCALE GENOMIC DNA]</scope>
    <source>
        <strain evidence="1">27</strain>
        <tissue evidence="1">Leaf</tissue>
    </source>
</reference>
<dbReference type="EMBL" id="JABFAC010000005">
    <property type="protein sequence ID" value="MBA0612653.1"/>
    <property type="molecule type" value="Genomic_DNA"/>
</dbReference>
<evidence type="ECO:0000313" key="1">
    <source>
        <dbReference type="EMBL" id="MBA0612653.1"/>
    </source>
</evidence>
<keyword evidence="2" id="KW-1185">Reference proteome</keyword>